<evidence type="ECO:0000256" key="1">
    <source>
        <dbReference type="SAM" id="SignalP"/>
    </source>
</evidence>
<evidence type="ECO:0000313" key="4">
    <source>
        <dbReference type="RefSeq" id="XP_033582844.1"/>
    </source>
</evidence>
<name>A0A6A6Z4C5_9PEZI</name>
<dbReference type="Proteomes" id="UP000504636">
    <property type="component" value="Unplaced"/>
</dbReference>
<accession>A0A6A6Z4C5</accession>
<dbReference type="AlphaFoldDB" id="A0A6A6Z4C5"/>
<reference evidence="4" key="2">
    <citation type="submission" date="2020-04" db="EMBL/GenBank/DDBJ databases">
        <authorList>
            <consortium name="NCBI Genome Project"/>
        </authorList>
    </citation>
    <scope>NUCLEOTIDE SEQUENCE</scope>
    <source>
        <strain evidence="4">CBS 304.34</strain>
    </source>
</reference>
<dbReference type="GeneID" id="54453446"/>
<dbReference type="RefSeq" id="XP_033582844.1">
    <property type="nucleotide sequence ID" value="XM_033712553.1"/>
</dbReference>
<dbReference type="EMBL" id="MU003693">
    <property type="protein sequence ID" value="KAF2815880.1"/>
    <property type="molecule type" value="Genomic_DNA"/>
</dbReference>
<evidence type="ECO:0000313" key="3">
    <source>
        <dbReference type="Proteomes" id="UP000504636"/>
    </source>
</evidence>
<gene>
    <name evidence="2 4" type="ORF">BDZ99DRAFT_125059</name>
</gene>
<reference evidence="4" key="3">
    <citation type="submission" date="2025-04" db="UniProtKB">
        <authorList>
            <consortium name="RefSeq"/>
        </authorList>
    </citation>
    <scope>IDENTIFICATION</scope>
    <source>
        <strain evidence="4">CBS 304.34</strain>
    </source>
</reference>
<sequence length="71" mass="7957">MMHYHRGFVLISSCLSTVTFAANTNLFSNLWHGTIHNRTVPLIILVFFVSFLPLSEESGGLPRIEFGANPH</sequence>
<keyword evidence="1" id="KW-0732">Signal</keyword>
<reference evidence="2 4" key="1">
    <citation type="journal article" date="2020" name="Stud. Mycol.">
        <title>101 Dothideomycetes genomes: a test case for predicting lifestyles and emergence of pathogens.</title>
        <authorList>
            <person name="Haridas S."/>
            <person name="Albert R."/>
            <person name="Binder M."/>
            <person name="Bloem J."/>
            <person name="Labutti K."/>
            <person name="Salamov A."/>
            <person name="Andreopoulos B."/>
            <person name="Baker S."/>
            <person name="Barry K."/>
            <person name="Bills G."/>
            <person name="Bluhm B."/>
            <person name="Cannon C."/>
            <person name="Castanera R."/>
            <person name="Culley D."/>
            <person name="Daum C."/>
            <person name="Ezra D."/>
            <person name="Gonzalez J."/>
            <person name="Henrissat B."/>
            <person name="Kuo A."/>
            <person name="Liang C."/>
            <person name="Lipzen A."/>
            <person name="Lutzoni F."/>
            <person name="Magnuson J."/>
            <person name="Mondo S."/>
            <person name="Nolan M."/>
            <person name="Ohm R."/>
            <person name="Pangilinan J."/>
            <person name="Park H.-J."/>
            <person name="Ramirez L."/>
            <person name="Alfaro M."/>
            <person name="Sun H."/>
            <person name="Tritt A."/>
            <person name="Yoshinaga Y."/>
            <person name="Zwiers L.-H."/>
            <person name="Turgeon B."/>
            <person name="Goodwin S."/>
            <person name="Spatafora J."/>
            <person name="Crous P."/>
            <person name="Grigoriev I."/>
        </authorList>
    </citation>
    <scope>NUCLEOTIDE SEQUENCE</scope>
    <source>
        <strain evidence="2 4">CBS 304.34</strain>
    </source>
</reference>
<protein>
    <submittedName>
        <fullName evidence="2 4">Uncharacterized protein</fullName>
    </submittedName>
</protein>
<evidence type="ECO:0000313" key="2">
    <source>
        <dbReference type="EMBL" id="KAF2815880.1"/>
    </source>
</evidence>
<organism evidence="2">
    <name type="scientific">Mytilinidion resinicola</name>
    <dbReference type="NCBI Taxonomy" id="574789"/>
    <lineage>
        <taxon>Eukaryota</taxon>
        <taxon>Fungi</taxon>
        <taxon>Dikarya</taxon>
        <taxon>Ascomycota</taxon>
        <taxon>Pezizomycotina</taxon>
        <taxon>Dothideomycetes</taxon>
        <taxon>Pleosporomycetidae</taxon>
        <taxon>Mytilinidiales</taxon>
        <taxon>Mytilinidiaceae</taxon>
        <taxon>Mytilinidion</taxon>
    </lineage>
</organism>
<feature type="chain" id="PRO_5044629566" evidence="1">
    <location>
        <begin position="22"/>
        <end position="71"/>
    </location>
</feature>
<proteinExistence type="predicted"/>
<keyword evidence="3" id="KW-1185">Reference proteome</keyword>
<feature type="signal peptide" evidence="1">
    <location>
        <begin position="1"/>
        <end position="21"/>
    </location>
</feature>